<feature type="transmembrane region" description="Helical" evidence="1">
    <location>
        <begin position="62"/>
        <end position="84"/>
    </location>
</feature>
<accession>A0ABP7E038</accession>
<feature type="domain" description="DUF2062" evidence="2">
    <location>
        <begin position="24"/>
        <end position="162"/>
    </location>
</feature>
<evidence type="ECO:0000313" key="4">
    <source>
        <dbReference type="Proteomes" id="UP001501479"/>
    </source>
</evidence>
<keyword evidence="1" id="KW-1133">Transmembrane helix</keyword>
<keyword evidence="4" id="KW-1185">Reference proteome</keyword>
<evidence type="ECO:0000256" key="1">
    <source>
        <dbReference type="SAM" id="Phobius"/>
    </source>
</evidence>
<protein>
    <submittedName>
        <fullName evidence="3">DUF2062 domain-containing protein</fullName>
    </submittedName>
</protein>
<sequence length="173" mass="19780">MLRQWLRHRMPSQETLRQHRILALFGERLLDPDYWCCNRHSAAVAVAAGLFAAWMPLPMHTLVAIGLAVMFRGYLPLAIAMVWVNNPLTLAPMFYFAYRLGARLLDTPELAFNGSLSSLEHEALAMAVPLLTGALLMGLSCALLGWIVTRLGWRWKVQLAWKLRREKRRENKL</sequence>
<dbReference type="EMBL" id="BAABDS010000028">
    <property type="protein sequence ID" value="GAA3711755.1"/>
    <property type="molecule type" value="Genomic_DNA"/>
</dbReference>
<dbReference type="Pfam" id="PF09835">
    <property type="entry name" value="DUF2062"/>
    <property type="match status" value="1"/>
</dbReference>
<name>A0ABP7E038_9GAMM</name>
<feature type="transmembrane region" description="Helical" evidence="1">
    <location>
        <begin position="123"/>
        <end position="148"/>
    </location>
</feature>
<gene>
    <name evidence="3" type="ORF">GCM10022421_18990</name>
</gene>
<comment type="caution">
    <text evidence="3">The sequence shown here is derived from an EMBL/GenBank/DDBJ whole genome shotgun (WGS) entry which is preliminary data.</text>
</comment>
<proteinExistence type="predicted"/>
<dbReference type="PANTHER" id="PTHR40547:SF1">
    <property type="entry name" value="SLL0298 PROTEIN"/>
    <property type="match status" value="1"/>
</dbReference>
<evidence type="ECO:0000313" key="3">
    <source>
        <dbReference type="EMBL" id="GAA3711755.1"/>
    </source>
</evidence>
<dbReference type="SUPFAM" id="SSF103473">
    <property type="entry name" value="MFS general substrate transporter"/>
    <property type="match status" value="1"/>
</dbReference>
<dbReference type="InterPro" id="IPR018639">
    <property type="entry name" value="DUF2062"/>
</dbReference>
<dbReference type="RefSeq" id="WP_344964552.1">
    <property type="nucleotide sequence ID" value="NZ_BAABDS010000028.1"/>
</dbReference>
<evidence type="ECO:0000259" key="2">
    <source>
        <dbReference type="Pfam" id="PF09835"/>
    </source>
</evidence>
<keyword evidence="1" id="KW-0472">Membrane</keyword>
<dbReference type="Proteomes" id="UP001501479">
    <property type="component" value="Unassembled WGS sequence"/>
</dbReference>
<organism evidence="3 4">
    <name type="scientific">Oceanisphaera sediminis</name>
    <dbReference type="NCBI Taxonomy" id="981381"/>
    <lineage>
        <taxon>Bacteria</taxon>
        <taxon>Pseudomonadati</taxon>
        <taxon>Pseudomonadota</taxon>
        <taxon>Gammaproteobacteria</taxon>
        <taxon>Aeromonadales</taxon>
        <taxon>Aeromonadaceae</taxon>
        <taxon>Oceanisphaera</taxon>
    </lineage>
</organism>
<reference evidence="4" key="1">
    <citation type="journal article" date="2019" name="Int. J. Syst. Evol. Microbiol.">
        <title>The Global Catalogue of Microorganisms (GCM) 10K type strain sequencing project: providing services to taxonomists for standard genome sequencing and annotation.</title>
        <authorList>
            <consortium name="The Broad Institute Genomics Platform"/>
            <consortium name="The Broad Institute Genome Sequencing Center for Infectious Disease"/>
            <person name="Wu L."/>
            <person name="Ma J."/>
        </authorList>
    </citation>
    <scope>NUCLEOTIDE SEQUENCE [LARGE SCALE GENOMIC DNA]</scope>
    <source>
        <strain evidence="4">JCM 17329</strain>
    </source>
</reference>
<dbReference type="InterPro" id="IPR036259">
    <property type="entry name" value="MFS_trans_sf"/>
</dbReference>
<keyword evidence="1" id="KW-0812">Transmembrane</keyword>
<dbReference type="PANTHER" id="PTHR40547">
    <property type="entry name" value="SLL0298 PROTEIN"/>
    <property type="match status" value="1"/>
</dbReference>